<dbReference type="Proteomes" id="UP000800981">
    <property type="component" value="Unassembled WGS sequence"/>
</dbReference>
<evidence type="ECO:0000256" key="1">
    <source>
        <dbReference type="SAM" id="SignalP"/>
    </source>
</evidence>
<dbReference type="RefSeq" id="WP_166280020.1">
    <property type="nucleotide sequence ID" value="NZ_JAANNP010000002.1"/>
</dbReference>
<protein>
    <submittedName>
        <fullName evidence="2">DUF3515 family protein</fullName>
    </submittedName>
</protein>
<dbReference type="InterPro" id="IPR021903">
    <property type="entry name" value="DUF3515"/>
</dbReference>
<keyword evidence="3" id="KW-1185">Reference proteome</keyword>
<organism evidence="2 3">
    <name type="scientific">Motilibacter deserti</name>
    <dbReference type="NCBI Taxonomy" id="2714956"/>
    <lineage>
        <taxon>Bacteria</taxon>
        <taxon>Bacillati</taxon>
        <taxon>Actinomycetota</taxon>
        <taxon>Actinomycetes</taxon>
        <taxon>Motilibacterales</taxon>
        <taxon>Motilibacteraceae</taxon>
        <taxon>Motilibacter</taxon>
    </lineage>
</organism>
<accession>A0ABX0GV52</accession>
<feature type="signal peptide" evidence="1">
    <location>
        <begin position="1"/>
        <end position="22"/>
    </location>
</feature>
<comment type="caution">
    <text evidence="2">The sequence shown here is derived from an EMBL/GenBank/DDBJ whole genome shotgun (WGS) entry which is preliminary data.</text>
</comment>
<dbReference type="EMBL" id="JAANNP010000002">
    <property type="protein sequence ID" value="NHC13520.1"/>
    <property type="molecule type" value="Genomic_DNA"/>
</dbReference>
<evidence type="ECO:0000313" key="3">
    <source>
        <dbReference type="Proteomes" id="UP000800981"/>
    </source>
</evidence>
<reference evidence="2 3" key="1">
    <citation type="submission" date="2020-03" db="EMBL/GenBank/DDBJ databases">
        <title>Two novel Motilibacter sp.</title>
        <authorList>
            <person name="Liu S."/>
        </authorList>
    </citation>
    <scope>NUCLEOTIDE SEQUENCE [LARGE SCALE GENOMIC DNA]</scope>
    <source>
        <strain evidence="2 3">E257</strain>
    </source>
</reference>
<keyword evidence="1" id="KW-0732">Signal</keyword>
<sequence>MRHPAVLRAGALAAGLAALALAATGVTAVVRSHLGPGLTPPPVTAQERTDCEVVTRLLPDQVGGLDRRTTRPQSTLTAAWGDPAVTLRCGVREPGPTEADCYGIDGIDWVSVPGDTSTLFVTYGRRPAVEVKVPGDYDAQLLADLGDALGHLGRTGAECIIRGG</sequence>
<proteinExistence type="predicted"/>
<feature type="chain" id="PRO_5045106382" evidence="1">
    <location>
        <begin position="23"/>
        <end position="164"/>
    </location>
</feature>
<name>A0ABX0GV52_9ACTN</name>
<evidence type="ECO:0000313" key="2">
    <source>
        <dbReference type="EMBL" id="NHC13520.1"/>
    </source>
</evidence>
<dbReference type="Pfam" id="PF12028">
    <property type="entry name" value="DUF3515"/>
    <property type="match status" value="1"/>
</dbReference>
<gene>
    <name evidence="2" type="ORF">G9H71_06960</name>
</gene>